<protein>
    <submittedName>
        <fullName evidence="2">Uncharacterized protein</fullName>
    </submittedName>
</protein>
<comment type="caution">
    <text evidence="2">The sequence shown here is derived from an EMBL/GenBank/DDBJ whole genome shotgun (WGS) entry which is preliminary data.</text>
</comment>
<dbReference type="AlphaFoldDB" id="A0A7W8E4Q6"/>
<organism evidence="2 3">
    <name type="scientific">Granulicella aggregans</name>
    <dbReference type="NCBI Taxonomy" id="474949"/>
    <lineage>
        <taxon>Bacteria</taxon>
        <taxon>Pseudomonadati</taxon>
        <taxon>Acidobacteriota</taxon>
        <taxon>Terriglobia</taxon>
        <taxon>Terriglobales</taxon>
        <taxon>Acidobacteriaceae</taxon>
        <taxon>Granulicella</taxon>
    </lineage>
</organism>
<evidence type="ECO:0000313" key="2">
    <source>
        <dbReference type="EMBL" id="MBB5057410.1"/>
    </source>
</evidence>
<reference evidence="2 3" key="1">
    <citation type="submission" date="2020-08" db="EMBL/GenBank/DDBJ databases">
        <title>Genomic Encyclopedia of Type Strains, Phase IV (KMG-V): Genome sequencing to study the core and pangenomes of soil and plant-associated prokaryotes.</title>
        <authorList>
            <person name="Whitman W."/>
        </authorList>
    </citation>
    <scope>NUCLEOTIDE SEQUENCE [LARGE SCALE GENOMIC DNA]</scope>
    <source>
        <strain evidence="2 3">M8UP14</strain>
    </source>
</reference>
<evidence type="ECO:0000313" key="3">
    <source>
        <dbReference type="Proteomes" id="UP000540989"/>
    </source>
</evidence>
<gene>
    <name evidence="2" type="ORF">HDF16_002116</name>
</gene>
<feature type="compositionally biased region" description="Basic and acidic residues" evidence="1">
    <location>
        <begin position="8"/>
        <end position="27"/>
    </location>
</feature>
<evidence type="ECO:0000256" key="1">
    <source>
        <dbReference type="SAM" id="MobiDB-lite"/>
    </source>
</evidence>
<dbReference type="Proteomes" id="UP000540989">
    <property type="component" value="Unassembled WGS sequence"/>
</dbReference>
<sequence length="72" mass="8276">MEVVNGWKENRRRQEASQSKDEEDRKGAGTAAKCRNLRRRSAKMAQTRRTNKGIEAAQAEEHIDELRNSFSS</sequence>
<feature type="region of interest" description="Disordered" evidence="1">
    <location>
        <begin position="1"/>
        <end position="31"/>
    </location>
</feature>
<proteinExistence type="predicted"/>
<dbReference type="EMBL" id="JACHIP010000003">
    <property type="protein sequence ID" value="MBB5057410.1"/>
    <property type="molecule type" value="Genomic_DNA"/>
</dbReference>
<keyword evidence="3" id="KW-1185">Reference proteome</keyword>
<accession>A0A7W8E4Q6</accession>
<name>A0A7W8E4Q6_9BACT</name>